<feature type="region of interest" description="Disordered" evidence="1">
    <location>
        <begin position="683"/>
        <end position="753"/>
    </location>
</feature>
<dbReference type="EMBL" id="ML732272">
    <property type="protein sequence ID" value="KAB8071445.1"/>
    <property type="molecule type" value="Genomic_DNA"/>
</dbReference>
<proteinExistence type="predicted"/>
<feature type="region of interest" description="Disordered" evidence="1">
    <location>
        <begin position="989"/>
        <end position="1033"/>
    </location>
</feature>
<gene>
    <name evidence="2" type="ORF">BDV29DRAFT_179206</name>
</gene>
<feature type="region of interest" description="Disordered" evidence="1">
    <location>
        <begin position="348"/>
        <end position="368"/>
    </location>
</feature>
<feature type="compositionally biased region" description="Polar residues" evidence="1">
    <location>
        <begin position="692"/>
        <end position="703"/>
    </location>
</feature>
<evidence type="ECO:0000313" key="3">
    <source>
        <dbReference type="Proteomes" id="UP000326565"/>
    </source>
</evidence>
<feature type="region of interest" description="Disordered" evidence="1">
    <location>
        <begin position="396"/>
        <end position="422"/>
    </location>
</feature>
<feature type="compositionally biased region" description="Pro residues" evidence="1">
    <location>
        <begin position="354"/>
        <end position="363"/>
    </location>
</feature>
<evidence type="ECO:0000256" key="1">
    <source>
        <dbReference type="SAM" id="MobiDB-lite"/>
    </source>
</evidence>
<dbReference type="Proteomes" id="UP000326565">
    <property type="component" value="Unassembled WGS sequence"/>
</dbReference>
<feature type="compositionally biased region" description="Polar residues" evidence="1">
    <location>
        <begin position="996"/>
        <end position="1006"/>
    </location>
</feature>
<accession>A0A5N5WUK3</accession>
<name>A0A5N5WUK3_9EURO</name>
<dbReference type="AlphaFoldDB" id="A0A5N5WUK3"/>
<sequence length="1251" mass="136997">MASKQRVTFASMWAFEDIGVQEIDNEIKKALPHLDYHCEYPKPDVAIVVKGNLEESTTKLAAVVSNFVEEQKNKDLLDMPRIRQLDIPVVFQDDAASATVTLDEDREGGLLALDIDSDEELIAPSHPTTRVTEIWSSSYGGIGCFVTGFHGVLAEIAILTGTEITIIDDLKGIQVSGSSARDVDDALTKLTRIEKPLSRLGNPKVGNMGITPNNDATRFRIQNYSSLSPVAPRRVLLDPTMSSNSGIGQMFVTTSLSFDEESQGYQLPESLTNPRSISSEPGKSRIWSSFTFQEIGKGDEFLPLDSVVEKDNTNMRTPSSIISPNHPYLTAEKAKQVNKWVVEGSELEVTSGPPEHPITPPPEGSCDTTSCDAPLVPSVKRHPGIKARRVILTEAPKPPMSPVTKPGRVKTPDRVVKEDNASTPRRRWKMVYGAELGIADVPTNCPRSNTPCELRDVADSFGNAAVPKPCIPSTFDATKYGLDKRSQQIPDNNGWNVIKAQRAGKSIPNGVSKKPNERTELIDVSFPEAIDANVLPVVCSGQPALIPPSSQISDAGHPFLANNDLSEVSRNARDLDGLVIEKDYESQTGSVAPATTQVTTAAGDENISEQVKRLVLLEEAFSEQRKESTPTDETNAFASNSPKSRRQVSMLLAKKRLEELERPHKVEGQQAVEEVATREFHNTMHHKAPKPSKSNGNATTKSLSKAKRQATLEDAWGIPKKPAKQQPTVGLAKTGLSPEDVESNPSSLHTAREPIQEAKKVRGGLSMTENVKQLFEALKPTLEAAEYFPGLLSLEAQIGLALIPILPKTYKEGLISLSEWTQILQPRTGVSALTTKFVEKLTNSGSDVDHIVDLKTSKKEGKRRIFEREDSEYNVCYEFHCRSQADQLLIITVDEQGKYYTKKPTEALGIVNLHFPGHIWDARVVVSGSIAYTTDDNQEFEEAARYMVDHLWVPPDKSLIRIFTRLPKEKHLTVEKVFMKRWTRHRYIQPDDPISKGTTTPDTSPSKGERADSVSRSAGGEASSRYGDSVANSKSTESQDILLQIMELQDLIIGSSPSDSQALRARCAPASEMIRKGRQWYEVSLVSSPIEAILKTNTSIEVGERTDDWRSSDLFGYDAPLLEDSTPDCSASASSASPVAAAIGSAGLGNLFRLTKAVVEKMDGVGFWNFGPCVDAARMTAVSSLHAPVSPEKPVVSSVGMATKVEPKSLNFDELESIREVGSVIADASLVEKANSPSSAQRKEQTEKEYW</sequence>
<organism evidence="2 3">
    <name type="scientific">Aspergillus leporis</name>
    <dbReference type="NCBI Taxonomy" id="41062"/>
    <lineage>
        <taxon>Eukaryota</taxon>
        <taxon>Fungi</taxon>
        <taxon>Dikarya</taxon>
        <taxon>Ascomycota</taxon>
        <taxon>Pezizomycotina</taxon>
        <taxon>Eurotiomycetes</taxon>
        <taxon>Eurotiomycetidae</taxon>
        <taxon>Eurotiales</taxon>
        <taxon>Aspergillaceae</taxon>
        <taxon>Aspergillus</taxon>
        <taxon>Aspergillus subgen. Circumdati</taxon>
    </lineage>
</organism>
<dbReference type="OrthoDB" id="10265971at2759"/>
<keyword evidence="3" id="KW-1185">Reference proteome</keyword>
<feature type="compositionally biased region" description="Polar residues" evidence="1">
    <location>
        <begin position="631"/>
        <end position="642"/>
    </location>
</feature>
<feature type="region of interest" description="Disordered" evidence="1">
    <location>
        <begin position="622"/>
        <end position="647"/>
    </location>
</feature>
<protein>
    <submittedName>
        <fullName evidence="2">Uncharacterized protein</fullName>
    </submittedName>
</protein>
<evidence type="ECO:0000313" key="2">
    <source>
        <dbReference type="EMBL" id="KAB8071445.1"/>
    </source>
</evidence>
<feature type="compositionally biased region" description="Basic and acidic residues" evidence="1">
    <location>
        <begin position="410"/>
        <end position="420"/>
    </location>
</feature>
<reference evidence="2 3" key="1">
    <citation type="submission" date="2019-04" db="EMBL/GenBank/DDBJ databases">
        <title>Friends and foes A comparative genomics study of 23 Aspergillus species from section Flavi.</title>
        <authorList>
            <consortium name="DOE Joint Genome Institute"/>
            <person name="Kjaerbolling I."/>
            <person name="Vesth T."/>
            <person name="Frisvad J.C."/>
            <person name="Nybo J.L."/>
            <person name="Theobald S."/>
            <person name="Kildgaard S."/>
            <person name="Isbrandt T."/>
            <person name="Kuo A."/>
            <person name="Sato A."/>
            <person name="Lyhne E.K."/>
            <person name="Kogle M.E."/>
            <person name="Wiebenga A."/>
            <person name="Kun R.S."/>
            <person name="Lubbers R.J."/>
            <person name="Makela M.R."/>
            <person name="Barry K."/>
            <person name="Chovatia M."/>
            <person name="Clum A."/>
            <person name="Daum C."/>
            <person name="Haridas S."/>
            <person name="He G."/>
            <person name="LaButti K."/>
            <person name="Lipzen A."/>
            <person name="Mondo S."/>
            <person name="Riley R."/>
            <person name="Salamov A."/>
            <person name="Simmons B.A."/>
            <person name="Magnuson J.K."/>
            <person name="Henrissat B."/>
            <person name="Mortensen U.H."/>
            <person name="Larsen T.O."/>
            <person name="Devries R.P."/>
            <person name="Grigoriev I.V."/>
            <person name="Machida M."/>
            <person name="Baker S.E."/>
            <person name="Andersen M.R."/>
        </authorList>
    </citation>
    <scope>NUCLEOTIDE SEQUENCE [LARGE SCALE GENOMIC DNA]</scope>
    <source>
        <strain evidence="2 3">CBS 151.66</strain>
    </source>
</reference>